<dbReference type="Proteomes" id="UP001279660">
    <property type="component" value="Unassembled WGS sequence"/>
</dbReference>
<gene>
    <name evidence="3" type="ORF">SIL82_12560</name>
</gene>
<dbReference type="InterPro" id="IPR009057">
    <property type="entry name" value="Homeodomain-like_sf"/>
</dbReference>
<sequence>MAKKAVAADKIAEAGDAKTRMLIVAERLFAQGGFSGVSLREIASAAGQRNHFAVQYHFGSRDGLIQAIFDHRMVQMEPIRGRMLAAARAGGGLDDLRTLVEIIYLPQLELPDDDGRHSYAGFLSQYLLRARSRRFGEFSSATPPGLAMTLGLLRERLGHLSEAAAQRRLISASFMFVHILVHHGDREWAEAGNEPFAAAVADTLDQIVRCLEAPIAD</sequence>
<dbReference type="Gene3D" id="1.10.357.10">
    <property type="entry name" value="Tetracycline Repressor, domain 2"/>
    <property type="match status" value="1"/>
</dbReference>
<evidence type="ECO:0000259" key="2">
    <source>
        <dbReference type="Pfam" id="PF00440"/>
    </source>
</evidence>
<evidence type="ECO:0000256" key="1">
    <source>
        <dbReference type="ARBA" id="ARBA00023125"/>
    </source>
</evidence>
<feature type="domain" description="HTH tetR-type" evidence="2">
    <location>
        <begin position="24"/>
        <end position="68"/>
    </location>
</feature>
<organism evidence="3 4">
    <name type="scientific">Sphingomonas echinoides</name>
    <dbReference type="NCBI Taxonomy" id="59803"/>
    <lineage>
        <taxon>Bacteria</taxon>
        <taxon>Pseudomonadati</taxon>
        <taxon>Pseudomonadota</taxon>
        <taxon>Alphaproteobacteria</taxon>
        <taxon>Sphingomonadales</taxon>
        <taxon>Sphingomonadaceae</taxon>
        <taxon>Sphingomonas</taxon>
    </lineage>
</organism>
<dbReference type="RefSeq" id="WP_010402436.1">
    <property type="nucleotide sequence ID" value="NZ_JAWXXV010000001.1"/>
</dbReference>
<dbReference type="InterPro" id="IPR001647">
    <property type="entry name" value="HTH_TetR"/>
</dbReference>
<reference evidence="3 4" key="1">
    <citation type="submission" date="2023-11" db="EMBL/GenBank/DDBJ databases">
        <title>MicrobeMod: A computational toolkit for identifying prokaryotic methylation and restriction-modification with nanopore sequencing.</title>
        <authorList>
            <person name="Crits-Christoph A."/>
            <person name="Kang S.C."/>
            <person name="Lee H."/>
            <person name="Ostrov N."/>
        </authorList>
    </citation>
    <scope>NUCLEOTIDE SEQUENCE [LARGE SCALE GENOMIC DNA]</scope>
    <source>
        <strain evidence="3 4">ATCC 14820</strain>
    </source>
</reference>
<keyword evidence="4" id="KW-1185">Reference proteome</keyword>
<accession>A0ABU4PQK9</accession>
<evidence type="ECO:0000313" key="4">
    <source>
        <dbReference type="Proteomes" id="UP001279660"/>
    </source>
</evidence>
<evidence type="ECO:0000313" key="3">
    <source>
        <dbReference type="EMBL" id="MDX5985094.1"/>
    </source>
</evidence>
<protein>
    <submittedName>
        <fullName evidence="3">Helix-turn-helix domain-containing protein</fullName>
    </submittedName>
</protein>
<dbReference type="SUPFAM" id="SSF46689">
    <property type="entry name" value="Homeodomain-like"/>
    <property type="match status" value="1"/>
</dbReference>
<dbReference type="EMBL" id="JAWXXV010000001">
    <property type="protein sequence ID" value="MDX5985094.1"/>
    <property type="molecule type" value="Genomic_DNA"/>
</dbReference>
<name>A0ABU4PQK9_9SPHN</name>
<keyword evidence="1" id="KW-0238">DNA-binding</keyword>
<dbReference type="Pfam" id="PF00440">
    <property type="entry name" value="TetR_N"/>
    <property type="match status" value="1"/>
</dbReference>
<proteinExistence type="predicted"/>
<comment type="caution">
    <text evidence="3">The sequence shown here is derived from an EMBL/GenBank/DDBJ whole genome shotgun (WGS) entry which is preliminary data.</text>
</comment>